<dbReference type="AlphaFoldDB" id="A0A8S1WIX0"/>
<protein>
    <submittedName>
        <fullName evidence="1">Uncharacterized protein</fullName>
    </submittedName>
</protein>
<gene>
    <name evidence="1" type="ORF">POCTA_138.1.T0860121</name>
</gene>
<comment type="caution">
    <text evidence="1">The sequence shown here is derived from an EMBL/GenBank/DDBJ whole genome shotgun (WGS) entry which is preliminary data.</text>
</comment>
<keyword evidence="2" id="KW-1185">Reference proteome</keyword>
<reference evidence="1" key="1">
    <citation type="submission" date="2021-01" db="EMBL/GenBank/DDBJ databases">
        <authorList>
            <consortium name="Genoscope - CEA"/>
            <person name="William W."/>
        </authorList>
    </citation>
    <scope>NUCLEOTIDE SEQUENCE</scope>
</reference>
<evidence type="ECO:0000313" key="2">
    <source>
        <dbReference type="Proteomes" id="UP000683925"/>
    </source>
</evidence>
<proteinExistence type="predicted"/>
<evidence type="ECO:0000313" key="1">
    <source>
        <dbReference type="EMBL" id="CAD8185746.1"/>
    </source>
</evidence>
<organism evidence="1 2">
    <name type="scientific">Paramecium octaurelia</name>
    <dbReference type="NCBI Taxonomy" id="43137"/>
    <lineage>
        <taxon>Eukaryota</taxon>
        <taxon>Sar</taxon>
        <taxon>Alveolata</taxon>
        <taxon>Ciliophora</taxon>
        <taxon>Intramacronucleata</taxon>
        <taxon>Oligohymenophorea</taxon>
        <taxon>Peniculida</taxon>
        <taxon>Parameciidae</taxon>
        <taxon>Paramecium</taxon>
    </lineage>
</organism>
<sequence>MDFSDFKMYRLYEIIINKVQTTLKISNILQFYWISARCFKMVIILNNPAVQLNTKQPIKLGQIQLSVLIHNNDFKIANLFSSLIIKFVIICKPCTNFYPTNSSLIPIRQSVTGMHTKIYKTPITTIIMLINKWLTHNLSHVINRSSNKILNKYIIRKTQFPLKAPEDRLQNIQM</sequence>
<dbReference type="EMBL" id="CAJJDP010000085">
    <property type="protein sequence ID" value="CAD8185746.1"/>
    <property type="molecule type" value="Genomic_DNA"/>
</dbReference>
<name>A0A8S1WIX0_PAROT</name>
<accession>A0A8S1WIX0</accession>
<dbReference type="Proteomes" id="UP000683925">
    <property type="component" value="Unassembled WGS sequence"/>
</dbReference>